<dbReference type="PANTHER" id="PTHR43784">
    <property type="entry name" value="GDSL-LIKE LIPASE/ACYLHYDROLASE, PUTATIVE (AFU_ORTHOLOGUE AFUA_2G00820)-RELATED"/>
    <property type="match status" value="1"/>
</dbReference>
<comment type="caution">
    <text evidence="2">The sequence shown here is derived from an EMBL/GenBank/DDBJ whole genome shotgun (WGS) entry which is preliminary data.</text>
</comment>
<protein>
    <recommendedName>
        <fullName evidence="1">SGNH hydrolase-type esterase domain-containing protein</fullName>
    </recommendedName>
</protein>
<proteinExistence type="predicted"/>
<reference evidence="3" key="1">
    <citation type="journal article" date="2019" name="Int. J. Syst. Evol. Microbiol.">
        <title>The Global Catalogue of Microorganisms (GCM) 10K type strain sequencing project: providing services to taxonomists for standard genome sequencing and annotation.</title>
        <authorList>
            <consortium name="The Broad Institute Genomics Platform"/>
            <consortium name="The Broad Institute Genome Sequencing Center for Infectious Disease"/>
            <person name="Wu L."/>
            <person name="Ma J."/>
        </authorList>
    </citation>
    <scope>NUCLEOTIDE SEQUENCE [LARGE SCALE GENOMIC DNA]</scope>
    <source>
        <strain evidence="3">JCM 6833</strain>
    </source>
</reference>
<dbReference type="InterPro" id="IPR013830">
    <property type="entry name" value="SGNH_hydro"/>
</dbReference>
<dbReference type="InterPro" id="IPR053140">
    <property type="entry name" value="GDSL_Rv0518-like"/>
</dbReference>
<dbReference type="InterPro" id="IPR036514">
    <property type="entry name" value="SGNH_hydro_sf"/>
</dbReference>
<name>A0ABP6CU20_9ACTN</name>
<dbReference type="SUPFAM" id="SSF52266">
    <property type="entry name" value="SGNH hydrolase"/>
    <property type="match status" value="1"/>
</dbReference>
<evidence type="ECO:0000313" key="3">
    <source>
        <dbReference type="Proteomes" id="UP001501509"/>
    </source>
</evidence>
<gene>
    <name evidence="2" type="ORF">GCM10010411_73410</name>
</gene>
<dbReference type="PANTHER" id="PTHR43784:SF2">
    <property type="entry name" value="GDSL-LIKE LIPASE_ACYLHYDROLASE, PUTATIVE (AFU_ORTHOLOGUE AFUA_2G00820)-RELATED"/>
    <property type="match status" value="1"/>
</dbReference>
<dbReference type="EMBL" id="BAAATD010000012">
    <property type="protein sequence ID" value="GAA2625893.1"/>
    <property type="molecule type" value="Genomic_DNA"/>
</dbReference>
<sequence length="241" mass="26831">MIPIPRSLQRSPDMTDTMEYAAEAADPQLLSPGEGARVLADAPWKRLAVLGDSGAEGVTEAYEGYRHLPWAERFIQEMRTVQPDLEVLKLGLRNLFAAQVRETQLAPALEFRPDLAVVFCGGNDMLQRHFDVDAVESELSLIITPLRESGCTVVTSGLFDITVSPYVDERYRKPMSERIAAWSERTKQVAERLGAVHVDLPRHPAGNEEIFSTDGLHLNARGQAILCTEIVRSLGQHLRSR</sequence>
<accession>A0ABP6CU20</accession>
<keyword evidence="3" id="KW-1185">Reference proteome</keyword>
<dbReference type="CDD" id="cd01832">
    <property type="entry name" value="SGNH_hydrolase_like_1"/>
    <property type="match status" value="1"/>
</dbReference>
<feature type="domain" description="SGNH hydrolase-type esterase" evidence="1">
    <location>
        <begin position="49"/>
        <end position="225"/>
    </location>
</feature>
<evidence type="ECO:0000259" key="1">
    <source>
        <dbReference type="Pfam" id="PF13472"/>
    </source>
</evidence>
<organism evidence="2 3">
    <name type="scientific">Actinomadura fulvescens</name>
    <dbReference type="NCBI Taxonomy" id="46160"/>
    <lineage>
        <taxon>Bacteria</taxon>
        <taxon>Bacillati</taxon>
        <taxon>Actinomycetota</taxon>
        <taxon>Actinomycetes</taxon>
        <taxon>Streptosporangiales</taxon>
        <taxon>Thermomonosporaceae</taxon>
        <taxon>Actinomadura</taxon>
    </lineage>
</organism>
<evidence type="ECO:0000313" key="2">
    <source>
        <dbReference type="EMBL" id="GAA2625893.1"/>
    </source>
</evidence>
<dbReference type="Proteomes" id="UP001501509">
    <property type="component" value="Unassembled WGS sequence"/>
</dbReference>
<dbReference type="Pfam" id="PF13472">
    <property type="entry name" value="Lipase_GDSL_2"/>
    <property type="match status" value="1"/>
</dbReference>
<dbReference type="Gene3D" id="3.40.50.1110">
    <property type="entry name" value="SGNH hydrolase"/>
    <property type="match status" value="1"/>
</dbReference>